<dbReference type="OrthoDB" id="2056845at2"/>
<keyword evidence="5" id="KW-0572">Peptidoglycan-anchor</keyword>
<keyword evidence="7" id="KW-1133">Transmembrane helix</keyword>
<dbReference type="RefSeq" id="WP_029327572.1">
    <property type="nucleotide sequence ID" value="NZ_PUFO01000017.1"/>
</dbReference>
<feature type="region of interest" description="Disordered" evidence="6">
    <location>
        <begin position="787"/>
        <end position="879"/>
    </location>
</feature>
<gene>
    <name evidence="9" type="ORF">C5L31_000579</name>
</gene>
<dbReference type="PROSITE" id="PS50847">
    <property type="entry name" value="GRAM_POS_ANCHORING"/>
    <property type="match status" value="1"/>
</dbReference>
<evidence type="ECO:0000256" key="4">
    <source>
        <dbReference type="ARBA" id="ARBA00022737"/>
    </source>
</evidence>
<dbReference type="InterPro" id="IPR019931">
    <property type="entry name" value="LPXTG_anchor"/>
</dbReference>
<feature type="compositionally biased region" description="Polar residues" evidence="6">
    <location>
        <begin position="853"/>
        <end position="879"/>
    </location>
</feature>
<keyword evidence="7" id="KW-0812">Transmembrane</keyword>
<keyword evidence="4" id="KW-0677">Repeat</keyword>
<protein>
    <recommendedName>
        <fullName evidence="8">Gram-positive cocci surface proteins LPxTG domain-containing protein</fullName>
    </recommendedName>
</protein>
<dbReference type="Proteomes" id="UP000294854">
    <property type="component" value="Unassembled WGS sequence"/>
</dbReference>
<feature type="transmembrane region" description="Helical" evidence="7">
    <location>
        <begin position="885"/>
        <end position="905"/>
    </location>
</feature>
<accession>A0A4R5NRS3</accession>
<feature type="domain" description="Gram-positive cocci surface proteins LPxTG" evidence="8">
    <location>
        <begin position="876"/>
        <end position="910"/>
    </location>
</feature>
<keyword evidence="2" id="KW-0964">Secreted</keyword>
<evidence type="ECO:0000256" key="1">
    <source>
        <dbReference type="ARBA" id="ARBA00022512"/>
    </source>
</evidence>
<dbReference type="EMBL" id="PUFO01000017">
    <property type="protein sequence ID" value="TDG79815.1"/>
    <property type="molecule type" value="Genomic_DNA"/>
</dbReference>
<evidence type="ECO:0000256" key="5">
    <source>
        <dbReference type="ARBA" id="ARBA00023088"/>
    </source>
</evidence>
<dbReference type="InterPro" id="IPR009459">
    <property type="entry name" value="MucBP_dom"/>
</dbReference>
<evidence type="ECO:0000256" key="7">
    <source>
        <dbReference type="SAM" id="Phobius"/>
    </source>
</evidence>
<evidence type="ECO:0000313" key="10">
    <source>
        <dbReference type="Proteomes" id="UP000294854"/>
    </source>
</evidence>
<dbReference type="AlphaFoldDB" id="A0A4R5NRS3"/>
<dbReference type="NCBIfam" id="TIGR01167">
    <property type="entry name" value="LPXTG_anchor"/>
    <property type="match status" value="1"/>
</dbReference>
<evidence type="ECO:0000259" key="8">
    <source>
        <dbReference type="PROSITE" id="PS50847"/>
    </source>
</evidence>
<keyword evidence="10" id="KW-1185">Reference proteome</keyword>
<feature type="compositionally biased region" description="Low complexity" evidence="6">
    <location>
        <begin position="814"/>
        <end position="852"/>
    </location>
</feature>
<reference evidence="9 10" key="1">
    <citation type="journal article" date="2019" name="Appl. Microbiol. Biotechnol.">
        <title>Uncovering carbohydrate metabolism through a genotype-phenotype association study of 56 lactic acid bacteria genomes.</title>
        <authorList>
            <person name="Buron-Moles G."/>
            <person name="Chailyan A."/>
            <person name="Dolejs I."/>
            <person name="Forster J."/>
            <person name="Miks M.H."/>
        </authorList>
    </citation>
    <scope>NUCLEOTIDE SEQUENCE [LARGE SCALE GENOMIC DNA]</scope>
    <source>
        <strain evidence="9 10">ATCC 49373</strain>
    </source>
</reference>
<organism evidence="9 10">
    <name type="scientific">Secundilactobacillus malefermentans</name>
    <dbReference type="NCBI Taxonomy" id="176292"/>
    <lineage>
        <taxon>Bacteria</taxon>
        <taxon>Bacillati</taxon>
        <taxon>Bacillota</taxon>
        <taxon>Bacilli</taxon>
        <taxon>Lactobacillales</taxon>
        <taxon>Lactobacillaceae</taxon>
        <taxon>Secundilactobacillus</taxon>
    </lineage>
</organism>
<keyword evidence="3" id="KW-0732">Signal</keyword>
<keyword evidence="7" id="KW-0472">Membrane</keyword>
<evidence type="ECO:0000256" key="2">
    <source>
        <dbReference type="ARBA" id="ARBA00022525"/>
    </source>
</evidence>
<dbReference type="Gene3D" id="3.10.20.320">
    <property type="entry name" value="Putative peptidoglycan bound protein (lpxtg motif)"/>
    <property type="match status" value="1"/>
</dbReference>
<keyword evidence="1" id="KW-0134">Cell wall</keyword>
<comment type="caution">
    <text evidence="9">The sequence shown here is derived from an EMBL/GenBank/DDBJ whole genome shotgun (WGS) entry which is preliminary data.</text>
</comment>
<sequence>MTTPTVTTNSDGSTTLTWTFRAPDIDTQTASDINYRFNVITTVNDDVISYTTLTNTAGYQATYYDGVTGGRTIDAKVQVAPADQSRIPDSVGSAYATSHRGPIDGAGNYQQTGKVDSNKTFYVEDDPTLGYQVILTSTVATSATRNFDLYTMHYFLDPHLNFTGFTTGEFYFRPDSSFTNYLPLTERPYMTLAVDYGDGVYHILDSEVTANETFTQQQLVDKGLDTSQTIKEILLFFHKQGSDTLPDDVDHPTESSWAPAGLYGSVKILAQPDEGYIGQVQNKMYTTFWGVDSKNNARYAYDLDDWDRYPGFAAYFMPQTSQIVHAPQGVNRVVTGQVGFTDTNSGEQVILGDHQVGVKVNLTSTSLDVLTQLHGDFEGYVLLPKGVEYDAETSIPSTAYTTSLVTDDYNGTGESLVKIVWQTKYVTTTTGISAAFGTKVTSEAAHVIDMNLVAFLGSQEYTVPGISGDSQITDTTLTTDKSDLNSNSQTDENVIETGAEYIIANSTELQVTGEVSGDKEATWHQTVTVSPDSVATIHLNTTENTDETINQLYAIDELPTLGDLGITDSTDRDSNFVVSLDGPITLPSDWEGKVTVEYTTTQLPSVKGSLDGETVYPDGVTQLENAAESADATWLAADDVTDWSSIKAFRLVMDPDSDFEIAGQNQTISFKVKVPGLDSLSGIDSPQAWNTFAMAVNASQAVEPEEVGIFVTDEAAPVKVIYQTEDGTILESGLANYPADAKYGDAYTTTQKGFSGYTFVKMGDNSAPANGTLSGDEQTVIYVYKKVDNGGGTTTPPEVPETPEVPGNPGNPGDPGTPETPTEPETPSNPSEPANPETPGNGSDGNSASNGSQDATVGTSVTNPTQQNESDNAAQLPQTNEKASVNGLAGIIMLVLTAILGLFGIKKKRS</sequence>
<name>A0A4R5NRS3_9LACO</name>
<evidence type="ECO:0000256" key="3">
    <source>
        <dbReference type="ARBA" id="ARBA00022729"/>
    </source>
</evidence>
<dbReference type="Pfam" id="PF06458">
    <property type="entry name" value="MucBP"/>
    <property type="match status" value="1"/>
</dbReference>
<proteinExistence type="predicted"/>
<evidence type="ECO:0000313" key="9">
    <source>
        <dbReference type="EMBL" id="TDG79815.1"/>
    </source>
</evidence>
<dbReference type="STRING" id="1122149.FD44_GL001587"/>
<evidence type="ECO:0000256" key="6">
    <source>
        <dbReference type="SAM" id="MobiDB-lite"/>
    </source>
</evidence>